<reference evidence="4 5" key="1">
    <citation type="submission" date="2024-09" db="EMBL/GenBank/DDBJ databases">
        <authorList>
            <person name="Sun Q."/>
            <person name="Mori K."/>
        </authorList>
    </citation>
    <scope>NUCLEOTIDE SEQUENCE [LARGE SCALE GENOMIC DNA]</scope>
    <source>
        <strain evidence="4 5">CICC 11035S</strain>
    </source>
</reference>
<organism evidence="4 5">
    <name type="scientific">Novosphingobium clariflavum</name>
    <dbReference type="NCBI Taxonomy" id="2029884"/>
    <lineage>
        <taxon>Bacteria</taxon>
        <taxon>Pseudomonadati</taxon>
        <taxon>Pseudomonadota</taxon>
        <taxon>Alphaproteobacteria</taxon>
        <taxon>Sphingomonadales</taxon>
        <taxon>Sphingomonadaceae</taxon>
        <taxon>Novosphingobium</taxon>
    </lineage>
</organism>
<evidence type="ECO:0000313" key="4">
    <source>
        <dbReference type="EMBL" id="MFC0687495.1"/>
    </source>
</evidence>
<evidence type="ECO:0000313" key="5">
    <source>
        <dbReference type="Proteomes" id="UP001589858"/>
    </source>
</evidence>
<sequence length="171" mass="17882">MKYIVLSAAAALAASASVPAFAQDGEPFTGPRAGITMGFDKIQGDEGFSYGVNAGYDIGVAPRITIGPEVTLGDATTDSATTDVSRDLTASVRAGYVVTPKVLAFAKVGYTNTRFEPVAGGNYSLEGVRYGGGLEYAVTPKTYISAEYQRTEYESNFGGRDAGVVGIGYRF</sequence>
<feature type="chain" id="PRO_5046123227" evidence="2">
    <location>
        <begin position="23"/>
        <end position="171"/>
    </location>
</feature>
<evidence type="ECO:0000256" key="2">
    <source>
        <dbReference type="SAM" id="SignalP"/>
    </source>
</evidence>
<dbReference type="InterPro" id="IPR027385">
    <property type="entry name" value="Beta-barrel_OMP"/>
</dbReference>
<dbReference type="InterPro" id="IPR011250">
    <property type="entry name" value="OMP/PagP_B-barrel"/>
</dbReference>
<dbReference type="EMBL" id="JBHLTM010000086">
    <property type="protein sequence ID" value="MFC0687495.1"/>
    <property type="molecule type" value="Genomic_DNA"/>
</dbReference>
<dbReference type="RefSeq" id="WP_267220932.1">
    <property type="nucleotide sequence ID" value="NZ_JAPCWC010000008.1"/>
</dbReference>
<dbReference type="SUPFAM" id="SSF56925">
    <property type="entry name" value="OMPA-like"/>
    <property type="match status" value="1"/>
</dbReference>
<evidence type="ECO:0000259" key="3">
    <source>
        <dbReference type="Pfam" id="PF13505"/>
    </source>
</evidence>
<name>A0ABV6SE05_9SPHN</name>
<dbReference type="Pfam" id="PF13505">
    <property type="entry name" value="OMP_b-brl"/>
    <property type="match status" value="1"/>
</dbReference>
<comment type="caution">
    <text evidence="4">The sequence shown here is derived from an EMBL/GenBank/DDBJ whole genome shotgun (WGS) entry which is preliminary data.</text>
</comment>
<dbReference type="Proteomes" id="UP001589858">
    <property type="component" value="Unassembled WGS sequence"/>
</dbReference>
<feature type="signal peptide" evidence="2">
    <location>
        <begin position="1"/>
        <end position="22"/>
    </location>
</feature>
<gene>
    <name evidence="4" type="ORF">ACFFF8_23175</name>
</gene>
<proteinExistence type="predicted"/>
<protein>
    <submittedName>
        <fullName evidence="4">Porin family protein</fullName>
    </submittedName>
</protein>
<dbReference type="Gene3D" id="2.40.160.20">
    <property type="match status" value="1"/>
</dbReference>
<accession>A0ABV6SE05</accession>
<feature type="domain" description="Outer membrane protein beta-barrel" evidence="3">
    <location>
        <begin position="9"/>
        <end position="171"/>
    </location>
</feature>
<keyword evidence="1 2" id="KW-0732">Signal</keyword>
<evidence type="ECO:0000256" key="1">
    <source>
        <dbReference type="ARBA" id="ARBA00022729"/>
    </source>
</evidence>
<keyword evidence="5" id="KW-1185">Reference proteome</keyword>